<dbReference type="OrthoDB" id="9801717at2"/>
<evidence type="ECO:0000256" key="4">
    <source>
        <dbReference type="ARBA" id="ARBA00023172"/>
    </source>
</evidence>
<feature type="domain" description="Core-binding (CB)" evidence="7">
    <location>
        <begin position="8"/>
        <end position="89"/>
    </location>
</feature>
<evidence type="ECO:0000313" key="10">
    <source>
        <dbReference type="Proteomes" id="UP000094626"/>
    </source>
</evidence>
<dbReference type="GO" id="GO:0003677">
    <property type="term" value="F:DNA binding"/>
    <property type="evidence" value="ECO:0007669"/>
    <property type="project" value="UniProtKB-UniRule"/>
</dbReference>
<evidence type="ECO:0000313" key="8">
    <source>
        <dbReference type="EMBL" id="AOR78307.1"/>
    </source>
</evidence>
<evidence type="ECO:0000256" key="2">
    <source>
        <dbReference type="ARBA" id="ARBA00022908"/>
    </source>
</evidence>
<dbReference type="InterPro" id="IPR010998">
    <property type="entry name" value="Integrase_recombinase_N"/>
</dbReference>
<dbReference type="Gene3D" id="1.10.150.130">
    <property type="match status" value="1"/>
</dbReference>
<evidence type="ECO:0000259" key="6">
    <source>
        <dbReference type="PROSITE" id="PS51898"/>
    </source>
</evidence>
<dbReference type="PROSITE" id="PS51898">
    <property type="entry name" value="TYR_RECOMBINASE"/>
    <property type="match status" value="1"/>
</dbReference>
<dbReference type="PANTHER" id="PTHR30349">
    <property type="entry name" value="PHAGE INTEGRASE-RELATED"/>
    <property type="match status" value="1"/>
</dbReference>
<dbReference type="GO" id="GO:0006310">
    <property type="term" value="P:DNA recombination"/>
    <property type="evidence" value="ECO:0007669"/>
    <property type="project" value="UniProtKB-KW"/>
</dbReference>
<dbReference type="InterPro" id="IPR050090">
    <property type="entry name" value="Tyrosine_recombinase_XerCD"/>
</dbReference>
<geneLocation type="plasmid" evidence="9 10">
    <name>pSA2</name>
</geneLocation>
<dbReference type="PANTHER" id="PTHR30349:SF64">
    <property type="entry name" value="PROPHAGE INTEGRASE INTD-RELATED"/>
    <property type="match status" value="1"/>
</dbReference>
<comment type="similarity">
    <text evidence="1">Belongs to the 'phage' integrase family.</text>
</comment>
<dbReference type="Proteomes" id="UP000094626">
    <property type="component" value="Chromosome"/>
</dbReference>
<dbReference type="InterPro" id="IPR044068">
    <property type="entry name" value="CB"/>
</dbReference>
<dbReference type="Pfam" id="PF13495">
    <property type="entry name" value="Phage_int_SAM_4"/>
    <property type="match status" value="1"/>
</dbReference>
<dbReference type="SUPFAM" id="SSF56349">
    <property type="entry name" value="DNA breaking-rejoining enzymes"/>
    <property type="match status" value="1"/>
</dbReference>
<dbReference type="Gene3D" id="1.10.443.10">
    <property type="entry name" value="Intergrase catalytic core"/>
    <property type="match status" value="1"/>
</dbReference>
<feature type="domain" description="Tyr recombinase" evidence="6">
    <location>
        <begin position="106"/>
        <end position="285"/>
    </location>
</feature>
<dbReference type="Pfam" id="PF00589">
    <property type="entry name" value="Phage_integrase"/>
    <property type="match status" value="1"/>
</dbReference>
<reference evidence="9" key="1">
    <citation type="submission" date="2016-08" db="EMBL/GenBank/DDBJ databases">
        <authorList>
            <person name="Seilhamer J.J."/>
        </authorList>
    </citation>
    <scope>NUCLEOTIDE SEQUENCE [LARGE SCALE GENOMIC DNA]</scope>
    <source>
        <strain evidence="9">SA1</strain>
        <plasmid evidence="9">pSA2</plasmid>
    </source>
</reference>
<evidence type="ECO:0000256" key="5">
    <source>
        <dbReference type="PROSITE-ProRule" id="PRU01248"/>
    </source>
</evidence>
<dbReference type="InterPro" id="IPR011010">
    <property type="entry name" value="DNA_brk_join_enz"/>
</dbReference>
<gene>
    <name evidence="8" type="ORF">BES08_17250</name>
    <name evidence="9" type="ORF">BES08_25345</name>
</gene>
<dbReference type="InterPro" id="IPR004107">
    <property type="entry name" value="Integrase_SAM-like_N"/>
</dbReference>
<dbReference type="RefSeq" id="WP_069709043.1">
    <property type="nucleotide sequence ID" value="NZ_CP017075.1"/>
</dbReference>
<organism evidence="9 10">
    <name type="scientific">Novosphingobium resinovorum</name>
    <dbReference type="NCBI Taxonomy" id="158500"/>
    <lineage>
        <taxon>Bacteria</taxon>
        <taxon>Pseudomonadati</taxon>
        <taxon>Pseudomonadota</taxon>
        <taxon>Alphaproteobacteria</taxon>
        <taxon>Sphingomonadales</taxon>
        <taxon>Sphingomonadaceae</taxon>
        <taxon>Novosphingobium</taxon>
    </lineage>
</organism>
<proteinExistence type="inferred from homology"/>
<keyword evidence="2" id="KW-0229">DNA integration</keyword>
<dbReference type="KEGG" id="nre:BES08_25345"/>
<keyword evidence="3 5" id="KW-0238">DNA-binding</keyword>
<evidence type="ECO:0000256" key="1">
    <source>
        <dbReference type="ARBA" id="ARBA00008857"/>
    </source>
</evidence>
<evidence type="ECO:0000256" key="3">
    <source>
        <dbReference type="ARBA" id="ARBA00023125"/>
    </source>
</evidence>
<dbReference type="EMBL" id="CP017077">
    <property type="protein sequence ID" value="AOR80245.1"/>
    <property type="molecule type" value="Genomic_DNA"/>
</dbReference>
<keyword evidence="4" id="KW-0233">DNA recombination</keyword>
<dbReference type="PROSITE" id="PS51900">
    <property type="entry name" value="CB"/>
    <property type="match status" value="1"/>
</dbReference>
<evidence type="ECO:0000313" key="9">
    <source>
        <dbReference type="EMBL" id="AOR80245.1"/>
    </source>
</evidence>
<reference evidence="10" key="2">
    <citation type="journal article" date="2017" name="J. Biotechnol.">
        <title>Complete genome sequence of Novosphingobium resinovorum SA1, a versatile xenobiotic-degrading bacterium capable of utilizing sulfanilic acid.</title>
        <authorList>
            <person name="Hegedus B."/>
            <person name="Kos P.B."/>
            <person name="Balint B."/>
            <person name="Maroti G."/>
            <person name="Gan H.M."/>
            <person name="Perei K."/>
            <person name="Rakhely G."/>
        </authorList>
    </citation>
    <scope>NUCLEOTIDE SEQUENCE [LARGE SCALE GENOMIC DNA]</scope>
    <source>
        <strain evidence="10">SA1</strain>
    </source>
</reference>
<evidence type="ECO:0000259" key="7">
    <source>
        <dbReference type="PROSITE" id="PS51900"/>
    </source>
</evidence>
<keyword evidence="9" id="KW-0614">Plasmid</keyword>
<dbReference type="InterPro" id="IPR002104">
    <property type="entry name" value="Integrase_catalytic"/>
</dbReference>
<protein>
    <submittedName>
        <fullName evidence="9">Integrase</fullName>
    </submittedName>
</protein>
<dbReference type="EMBL" id="CP017075">
    <property type="protein sequence ID" value="AOR78307.1"/>
    <property type="molecule type" value="Genomic_DNA"/>
</dbReference>
<sequence length="306" mass="34135">MTVSINTAPISPLRQRMQHDMMMRGLGPHTQQDYVRHVKRLAAFLGRPPDTATEEDLRRFQLMQHESGVRPSTINGTVSALRFLYNVTLRRRDLARALVVTRIVPRLPEVLSVEEAARLLQSAPGMKYKAALGVAYGAGLRVSEVAHLKVDDIDSTRMLIRVEQGKGGKDRNAMLSPQLLELLRMWWREGHKRGVLIAHGWLFPGQNVTDPISTRQLHRAVQEAAEVAGIRKRVSPHTLRHSFATHLLEQDVDIRVIQVLLGHSKLETTALYTKVSTRTIHAVSSPLDQLMALMEGKAPTGSADAG</sequence>
<dbReference type="InterPro" id="IPR013762">
    <property type="entry name" value="Integrase-like_cat_sf"/>
</dbReference>
<dbReference type="AlphaFoldDB" id="A0A1D8ADW2"/>
<dbReference type="GO" id="GO:0015074">
    <property type="term" value="P:DNA integration"/>
    <property type="evidence" value="ECO:0007669"/>
    <property type="project" value="UniProtKB-KW"/>
</dbReference>
<dbReference type="KEGG" id="nre:BES08_17250"/>
<name>A0A1D8ADW2_9SPHN</name>
<accession>A0A1D8ADW2</accession>
<dbReference type="Proteomes" id="UP000094626">
    <property type="component" value="Plasmid pSA2"/>
</dbReference>
<keyword evidence="10" id="KW-1185">Reference proteome</keyword>